<dbReference type="InParanoid" id="W3WGJ0"/>
<evidence type="ECO:0000256" key="3">
    <source>
        <dbReference type="RuleBase" id="RU000363"/>
    </source>
</evidence>
<dbReference type="OMA" id="KWSANNW"/>
<proteinExistence type="inferred from homology"/>
<feature type="transmembrane region" description="Helical" evidence="4">
    <location>
        <begin position="20"/>
        <end position="40"/>
    </location>
</feature>
<dbReference type="GeneID" id="19280216"/>
<dbReference type="GO" id="GO:0016616">
    <property type="term" value="F:oxidoreductase activity, acting on the CH-OH group of donors, NAD or NADP as acceptor"/>
    <property type="evidence" value="ECO:0007669"/>
    <property type="project" value="TreeGrafter"/>
</dbReference>
<keyword evidence="4" id="KW-0472">Membrane</keyword>
<dbReference type="InterPro" id="IPR036291">
    <property type="entry name" value="NAD(P)-bd_dom_sf"/>
</dbReference>
<feature type="transmembrane region" description="Helical" evidence="4">
    <location>
        <begin position="55"/>
        <end position="75"/>
    </location>
</feature>
<dbReference type="eggNOG" id="KOG1201">
    <property type="taxonomic scope" value="Eukaryota"/>
</dbReference>
<dbReference type="Pfam" id="PF00106">
    <property type="entry name" value="adh_short"/>
    <property type="match status" value="1"/>
</dbReference>
<dbReference type="Proteomes" id="UP000030651">
    <property type="component" value="Unassembled WGS sequence"/>
</dbReference>
<protein>
    <submittedName>
        <fullName evidence="5">Uncharacterized protein</fullName>
    </submittedName>
</protein>
<name>W3WGJ0_PESFW</name>
<evidence type="ECO:0000256" key="4">
    <source>
        <dbReference type="SAM" id="Phobius"/>
    </source>
</evidence>
<evidence type="ECO:0000256" key="1">
    <source>
        <dbReference type="ARBA" id="ARBA00006484"/>
    </source>
</evidence>
<dbReference type="EMBL" id="KI912124">
    <property type="protein sequence ID" value="ETS73028.1"/>
    <property type="molecule type" value="Genomic_DNA"/>
</dbReference>
<comment type="similarity">
    <text evidence="1 3">Belongs to the short-chain dehydrogenases/reductases (SDR) family.</text>
</comment>
<dbReference type="RefSeq" id="XP_007841975.1">
    <property type="nucleotide sequence ID" value="XM_007843784.1"/>
</dbReference>
<accession>W3WGJ0</accession>
<dbReference type="PANTHER" id="PTHR24322">
    <property type="entry name" value="PKSB"/>
    <property type="match status" value="1"/>
</dbReference>
<keyword evidence="2" id="KW-0560">Oxidoreductase</keyword>
<keyword evidence="4" id="KW-1133">Transmembrane helix</keyword>
<gene>
    <name evidence="5" type="ORF">PFICI_15203</name>
</gene>
<keyword evidence="4" id="KW-0812">Transmembrane</keyword>
<dbReference type="InterPro" id="IPR002347">
    <property type="entry name" value="SDR_fam"/>
</dbReference>
<dbReference type="PRINTS" id="PR00081">
    <property type="entry name" value="GDHRDH"/>
</dbReference>
<dbReference type="HOGENOM" id="CLU_010194_5_0_1"/>
<dbReference type="AlphaFoldDB" id="W3WGJ0"/>
<evidence type="ECO:0000313" key="6">
    <source>
        <dbReference type="Proteomes" id="UP000030651"/>
    </source>
</evidence>
<reference evidence="6" key="1">
    <citation type="journal article" date="2015" name="BMC Genomics">
        <title>Genomic and transcriptomic analysis of the endophytic fungus Pestalotiopsis fici reveals its lifestyle and high potential for synthesis of natural products.</title>
        <authorList>
            <person name="Wang X."/>
            <person name="Zhang X."/>
            <person name="Liu L."/>
            <person name="Xiang M."/>
            <person name="Wang W."/>
            <person name="Sun X."/>
            <person name="Che Y."/>
            <person name="Guo L."/>
            <person name="Liu G."/>
            <person name="Guo L."/>
            <person name="Wang C."/>
            <person name="Yin W.B."/>
            <person name="Stadler M."/>
            <person name="Zhang X."/>
            <person name="Liu X."/>
        </authorList>
    </citation>
    <scope>NUCLEOTIDE SEQUENCE [LARGE SCALE GENOMIC DNA]</scope>
    <source>
        <strain evidence="6">W106-1 / CGMCC3.15140</strain>
    </source>
</reference>
<evidence type="ECO:0000313" key="5">
    <source>
        <dbReference type="EMBL" id="ETS73028.1"/>
    </source>
</evidence>
<keyword evidence="6" id="KW-1185">Reference proteome</keyword>
<organism evidence="5 6">
    <name type="scientific">Pestalotiopsis fici (strain W106-1 / CGMCC3.15140)</name>
    <dbReference type="NCBI Taxonomy" id="1229662"/>
    <lineage>
        <taxon>Eukaryota</taxon>
        <taxon>Fungi</taxon>
        <taxon>Dikarya</taxon>
        <taxon>Ascomycota</taxon>
        <taxon>Pezizomycotina</taxon>
        <taxon>Sordariomycetes</taxon>
        <taxon>Xylariomycetidae</taxon>
        <taxon>Amphisphaeriales</taxon>
        <taxon>Sporocadaceae</taxon>
        <taxon>Pestalotiopsis</taxon>
    </lineage>
</organism>
<dbReference type="KEGG" id="pfy:PFICI_15203"/>
<dbReference type="SUPFAM" id="SSF51735">
    <property type="entry name" value="NAD(P)-binding Rossmann-fold domains"/>
    <property type="match status" value="1"/>
</dbReference>
<evidence type="ECO:0000256" key="2">
    <source>
        <dbReference type="ARBA" id="ARBA00023002"/>
    </source>
</evidence>
<dbReference type="PRINTS" id="PR00080">
    <property type="entry name" value="SDRFAMILY"/>
</dbReference>
<dbReference type="OrthoDB" id="10253736at2759"/>
<dbReference type="Gene3D" id="3.40.50.720">
    <property type="entry name" value="NAD(P)-binding Rossmann-like Domain"/>
    <property type="match status" value="1"/>
</dbReference>
<sequence>MKLSREGFTIDVAAAFVRRIVFNPALAVTAAVAQTMIHFIQVSYNDDFLQQTPKFTWPLASSVSLWVLLSILLWANDYLNDGYANNWAADPLWDWSKEIVLITGASSGIGASIVQHLIQRNPRATIVILDYSPMSWTPPPVSKIHFYQCDLSHSSVIKAISEKIRQEVGHPTVLVNNAGLSRGFTVMDGSYADVDVTIRTNLLAPFLLTKEFLPYLVQHNHGHIMNISSMSSIMPPAGIADYAATKSGINALHQVRWFESSELRWN</sequence>
<dbReference type="PANTHER" id="PTHR24322:SF736">
    <property type="entry name" value="RETINOL DEHYDROGENASE 10"/>
    <property type="match status" value="1"/>
</dbReference>